<accession>A0ABU0WBF9</accession>
<keyword evidence="11" id="KW-1185">Reference proteome</keyword>
<evidence type="ECO:0000256" key="4">
    <source>
        <dbReference type="HAMAP-Rule" id="MF_00909"/>
    </source>
</evidence>
<evidence type="ECO:0000256" key="7">
    <source>
        <dbReference type="SAM" id="MobiDB-lite"/>
    </source>
</evidence>
<feature type="binding site" evidence="4">
    <location>
        <begin position="111"/>
        <end position="113"/>
    </location>
    <ligand>
        <name>GTP</name>
        <dbReference type="ChEBI" id="CHEBI:37565"/>
    </ligand>
</feature>
<dbReference type="InterPro" id="IPR018316">
    <property type="entry name" value="Tubulin/FtsZ_2-layer-sand-dom"/>
</dbReference>
<evidence type="ECO:0000256" key="2">
    <source>
        <dbReference type="ARBA" id="ARBA00022741"/>
    </source>
</evidence>
<comment type="subunit">
    <text evidence="4">Homodimer. Polymerizes to form a dynamic ring structure in a strictly GTP-dependent manner. Interacts directly with several other division proteins.</text>
</comment>
<dbReference type="SUPFAM" id="SSF52490">
    <property type="entry name" value="Tubulin nucleotide-binding domain-like"/>
    <property type="match status" value="1"/>
</dbReference>
<feature type="domain" description="Tubulin/FtsZ 2-layer sandwich" evidence="9">
    <location>
        <begin position="210"/>
        <end position="328"/>
    </location>
</feature>
<keyword evidence="4 6" id="KW-0132">Cell division</keyword>
<dbReference type="EMBL" id="JAUJFI010000005">
    <property type="protein sequence ID" value="MDQ2101523.1"/>
    <property type="molecule type" value="Genomic_DNA"/>
</dbReference>
<dbReference type="NCBIfam" id="TIGR00065">
    <property type="entry name" value="ftsZ"/>
    <property type="match status" value="1"/>
</dbReference>
<proteinExistence type="inferred from homology"/>
<keyword evidence="3 4" id="KW-0342">GTP-binding</keyword>
<comment type="caution">
    <text evidence="10">The sequence shown here is derived from an EMBL/GenBank/DDBJ whole genome shotgun (WGS) entry which is preliminary data.</text>
</comment>
<evidence type="ECO:0000256" key="3">
    <source>
        <dbReference type="ARBA" id="ARBA00023134"/>
    </source>
</evidence>
<feature type="region of interest" description="Disordered" evidence="7">
    <location>
        <begin position="513"/>
        <end position="565"/>
    </location>
</feature>
<comment type="subcellular location">
    <subcellularLocation>
        <location evidence="4">Cytoplasm</location>
    </subcellularLocation>
    <text evidence="4">Assembles at midcell at the inner surface of the cytoplasmic membrane.</text>
</comment>
<dbReference type="InterPro" id="IPR003008">
    <property type="entry name" value="Tubulin_FtsZ_GTPase"/>
</dbReference>
<dbReference type="SUPFAM" id="SSF55307">
    <property type="entry name" value="Tubulin C-terminal domain-like"/>
    <property type="match status" value="1"/>
</dbReference>
<dbReference type="InterPro" id="IPR045061">
    <property type="entry name" value="FtsZ/CetZ"/>
</dbReference>
<dbReference type="SMART" id="SM00864">
    <property type="entry name" value="Tubulin"/>
    <property type="match status" value="1"/>
</dbReference>
<dbReference type="HAMAP" id="MF_00909">
    <property type="entry name" value="FtsZ"/>
    <property type="match status" value="1"/>
</dbReference>
<keyword evidence="4" id="KW-0963">Cytoplasm</keyword>
<evidence type="ECO:0000259" key="9">
    <source>
        <dbReference type="SMART" id="SM00865"/>
    </source>
</evidence>
<dbReference type="PRINTS" id="PR00423">
    <property type="entry name" value="CELLDVISFTSZ"/>
</dbReference>
<dbReference type="GO" id="GO:0051301">
    <property type="term" value="P:cell division"/>
    <property type="evidence" value="ECO:0007669"/>
    <property type="project" value="UniProtKB-KW"/>
</dbReference>
<dbReference type="Pfam" id="PF12327">
    <property type="entry name" value="FtsZ_C"/>
    <property type="match status" value="1"/>
</dbReference>
<name>A0ABU0WBF9_9PROT</name>
<reference evidence="10 11" key="1">
    <citation type="submission" date="2023-06" db="EMBL/GenBank/DDBJ databases">
        <title>Azospirillum isscasensis sp.nov, a bacterium isolated from rhizosphere soil of rice.</title>
        <authorList>
            <person name="Wang H."/>
        </authorList>
    </citation>
    <scope>NUCLEOTIDE SEQUENCE [LARGE SCALE GENOMIC DNA]</scope>
    <source>
        <strain evidence="10 11">C340-1</strain>
    </source>
</reference>
<evidence type="ECO:0000256" key="5">
    <source>
        <dbReference type="NCBIfam" id="TIGR00065"/>
    </source>
</evidence>
<keyword evidence="2 4" id="KW-0547">Nucleotide-binding</keyword>
<dbReference type="Gene3D" id="3.30.1330.20">
    <property type="entry name" value="Tubulin/FtsZ, C-terminal domain"/>
    <property type="match status" value="1"/>
</dbReference>
<sequence length="589" mass="62122">MINVTIPSIEPELKPRITVFGVGGAGGNAVNNMIKSNLEGVDFVVGNTDAQALKGSLCEKRVQLGTTMTRGLGAGSKPDVGRASAEEQLEEIIGHLEGANMVFITAGMGGGTGTGAAPVIARAARERGLLTVGVVTKPFHFEGAHRMRLAESGIAELQQYVDTLIIIPNQNLFRIANEKTTFADAFKMADDVLHSGVRGVTDLMVMPGLINLDFADIRSVMTEMGKAMMGTGEAGGERRAIEAAEAAISNPLLDDVSMKGARGVLINITGGYDMTLFEVDEAANRVRDEVDPDANIIFGSTFDSSLDGVMRVSVVATGIDAAAMANPRTLHPVNLSLVSDRNGGNGAKKPAGPAGLTQAAPAPIASAAPVAPAIPGAGLAQRPMGTHQMGVPQPPQAQPVEVQQHVPVHQPVHQQPVEPMVQHAPQHMPQHAPMTHDAMQPVETAPVRNVATGPLHSERRDGHFIAPKAADPGPRQPMNAPPMSSQLAAAAHAEPPARKPNFLFGLVTGLAGRKAEPAPQPVPQPQPQHHHQPQHHQPQHQQPVMQQPMAAPQQPMQAPRPQALGVDGTTQKIDEEALDIPAFLRRQAN</sequence>
<comment type="similarity">
    <text evidence="1 4 6">Belongs to the FtsZ family.</text>
</comment>
<gene>
    <name evidence="4 10" type="primary">ftsZ</name>
    <name evidence="10" type="ORF">QSG27_02315</name>
</gene>
<dbReference type="SMART" id="SM00865">
    <property type="entry name" value="Tubulin_C"/>
    <property type="match status" value="1"/>
</dbReference>
<dbReference type="CDD" id="cd02201">
    <property type="entry name" value="FtsZ_type1"/>
    <property type="match status" value="1"/>
</dbReference>
<keyword evidence="4 6" id="KW-0131">Cell cycle</keyword>
<dbReference type="InterPro" id="IPR024757">
    <property type="entry name" value="FtsZ_C"/>
</dbReference>
<dbReference type="PANTHER" id="PTHR30314:SF3">
    <property type="entry name" value="MITOCHONDRIAL DIVISION PROTEIN FSZA"/>
    <property type="match status" value="1"/>
</dbReference>
<dbReference type="InterPro" id="IPR000158">
    <property type="entry name" value="Cell_div_FtsZ"/>
</dbReference>
<feature type="binding site" evidence="4">
    <location>
        <position position="142"/>
    </location>
    <ligand>
        <name>GTP</name>
        <dbReference type="ChEBI" id="CHEBI:37565"/>
    </ligand>
</feature>
<dbReference type="InterPro" id="IPR036525">
    <property type="entry name" value="Tubulin/FtsZ_GTPase_sf"/>
</dbReference>
<protein>
    <recommendedName>
        <fullName evidence="4 5">Cell division protein FtsZ</fullName>
    </recommendedName>
</protein>
<feature type="compositionally biased region" description="Low complexity" evidence="7">
    <location>
        <begin position="539"/>
        <end position="563"/>
    </location>
</feature>
<feature type="region of interest" description="Disordered" evidence="7">
    <location>
        <begin position="453"/>
        <end position="495"/>
    </location>
</feature>
<dbReference type="PROSITE" id="PS01135">
    <property type="entry name" value="FTSZ_2"/>
    <property type="match status" value="1"/>
</dbReference>
<dbReference type="Pfam" id="PF00091">
    <property type="entry name" value="Tubulin"/>
    <property type="match status" value="1"/>
</dbReference>
<comment type="function">
    <text evidence="4 6">Essential cell division protein that forms a contractile ring structure (Z ring) at the future cell division site. The regulation of the ring assembly controls the timing and the location of cell division. One of the functions of the FtsZ ring is to recruit other cell division proteins to the septum to produce a new cell wall between the dividing cells. Binds GTP and shows GTPase activity.</text>
</comment>
<evidence type="ECO:0000256" key="6">
    <source>
        <dbReference type="RuleBase" id="RU000631"/>
    </source>
</evidence>
<dbReference type="InterPro" id="IPR008280">
    <property type="entry name" value="Tub_FtsZ_C"/>
</dbReference>
<dbReference type="InterPro" id="IPR020805">
    <property type="entry name" value="Cell_div_FtsZ_CS"/>
</dbReference>
<evidence type="ECO:0000256" key="1">
    <source>
        <dbReference type="ARBA" id="ARBA00009690"/>
    </source>
</evidence>
<evidence type="ECO:0000313" key="11">
    <source>
        <dbReference type="Proteomes" id="UP001227317"/>
    </source>
</evidence>
<dbReference type="InterPro" id="IPR037103">
    <property type="entry name" value="Tubulin/FtsZ-like_C"/>
</dbReference>
<dbReference type="Gene3D" id="3.40.50.1440">
    <property type="entry name" value="Tubulin/FtsZ, GTPase domain"/>
    <property type="match status" value="1"/>
</dbReference>
<feature type="binding site" evidence="4">
    <location>
        <position position="146"/>
    </location>
    <ligand>
        <name>GTP</name>
        <dbReference type="ChEBI" id="CHEBI:37565"/>
    </ligand>
</feature>
<feature type="domain" description="Tubulin/FtsZ GTPase" evidence="8">
    <location>
        <begin position="16"/>
        <end position="208"/>
    </location>
</feature>
<organism evidence="10 11">
    <name type="scientific">Azospirillum isscasi</name>
    <dbReference type="NCBI Taxonomy" id="3053926"/>
    <lineage>
        <taxon>Bacteria</taxon>
        <taxon>Pseudomonadati</taxon>
        <taxon>Pseudomonadota</taxon>
        <taxon>Alphaproteobacteria</taxon>
        <taxon>Rhodospirillales</taxon>
        <taxon>Azospirillaceae</taxon>
        <taxon>Azospirillum</taxon>
    </lineage>
</organism>
<dbReference type="PANTHER" id="PTHR30314">
    <property type="entry name" value="CELL DIVISION PROTEIN FTSZ-RELATED"/>
    <property type="match status" value="1"/>
</dbReference>
<dbReference type="PROSITE" id="PS01134">
    <property type="entry name" value="FTSZ_1"/>
    <property type="match status" value="1"/>
</dbReference>
<evidence type="ECO:0000313" key="10">
    <source>
        <dbReference type="EMBL" id="MDQ2101523.1"/>
    </source>
</evidence>
<dbReference type="Proteomes" id="UP001227317">
    <property type="component" value="Unassembled WGS sequence"/>
</dbReference>
<feature type="binding site" evidence="4">
    <location>
        <position position="190"/>
    </location>
    <ligand>
        <name>GTP</name>
        <dbReference type="ChEBI" id="CHEBI:37565"/>
    </ligand>
</feature>
<keyword evidence="4 6" id="KW-0717">Septation</keyword>
<dbReference type="RefSeq" id="WP_306703537.1">
    <property type="nucleotide sequence ID" value="NZ_JAUJFI010000005.1"/>
</dbReference>
<feature type="compositionally biased region" description="Basic residues" evidence="7">
    <location>
        <begin position="528"/>
        <end position="538"/>
    </location>
</feature>
<feature type="binding site" evidence="4">
    <location>
        <begin position="24"/>
        <end position="28"/>
    </location>
    <ligand>
        <name>GTP</name>
        <dbReference type="ChEBI" id="CHEBI:37565"/>
    </ligand>
</feature>
<evidence type="ECO:0000259" key="8">
    <source>
        <dbReference type="SMART" id="SM00864"/>
    </source>
</evidence>